<evidence type="ECO:0000256" key="3">
    <source>
        <dbReference type="ARBA" id="ARBA00023172"/>
    </source>
</evidence>
<organism evidence="5 6">
    <name type="scientific">Methylomonas methanica</name>
    <dbReference type="NCBI Taxonomy" id="421"/>
    <lineage>
        <taxon>Bacteria</taxon>
        <taxon>Pseudomonadati</taxon>
        <taxon>Pseudomonadota</taxon>
        <taxon>Gammaproteobacteria</taxon>
        <taxon>Methylococcales</taxon>
        <taxon>Methylococcaceae</taxon>
        <taxon>Methylomonas</taxon>
    </lineage>
</organism>
<reference evidence="5 6" key="1">
    <citation type="submission" date="2016-03" db="EMBL/GenBank/DDBJ databases">
        <authorList>
            <person name="Ploux O."/>
        </authorList>
    </citation>
    <scope>NUCLEOTIDE SEQUENCE [LARGE SCALE GENOMIC DNA]</scope>
    <source>
        <strain evidence="5 6">R-45371</strain>
    </source>
</reference>
<dbReference type="InterPro" id="IPR050090">
    <property type="entry name" value="Tyrosine_recombinase_XerCD"/>
</dbReference>
<dbReference type="Gene3D" id="1.10.443.10">
    <property type="entry name" value="Intergrase catalytic core"/>
    <property type="match status" value="1"/>
</dbReference>
<keyword evidence="2" id="KW-0238">DNA-binding</keyword>
<comment type="caution">
    <text evidence="5">The sequence shown here is derived from an EMBL/GenBank/DDBJ whole genome shotgun (WGS) entry which is preliminary data.</text>
</comment>
<dbReference type="Pfam" id="PF00589">
    <property type="entry name" value="Phage_integrase"/>
    <property type="match status" value="1"/>
</dbReference>
<dbReference type="SUPFAM" id="SSF56349">
    <property type="entry name" value="DNA breaking-rejoining enzymes"/>
    <property type="match status" value="1"/>
</dbReference>
<keyword evidence="1" id="KW-0229">DNA integration</keyword>
<accession>A0A177LV56</accession>
<dbReference type="AlphaFoldDB" id="A0A177LV56"/>
<dbReference type="InterPro" id="IPR002104">
    <property type="entry name" value="Integrase_catalytic"/>
</dbReference>
<dbReference type="GO" id="GO:0003677">
    <property type="term" value="F:DNA binding"/>
    <property type="evidence" value="ECO:0007669"/>
    <property type="project" value="UniProtKB-KW"/>
</dbReference>
<dbReference type="CDD" id="cd00796">
    <property type="entry name" value="INT_Rci_Hp1_C"/>
    <property type="match status" value="1"/>
</dbReference>
<proteinExistence type="predicted"/>
<sequence length="315" mass="36207">MSSVRKRNGKYQAQVRKDGQTVSKTFTSKTDAVKWSKEQEVLIEQGSFTSKKKSITLSVLLSRWEQEVLKNLKSWNVERYKVAMIDRELGHYSLDKITSSVLVNYRDERLKVASNQTVKHELGVIRRAMKKGIEWGYVTSVPFLSSPSLKGQARTRRLKEHELMLLLGSADEYLRNVIILLIETAMRRGELGKLAISDIDLSQRLITLRDTKNGDDRTIPISPRALDAVVYLIKHAKSPMLLNYRKEWLTEKFISLCKSIDLHDFRLHDLRHEGVTKLFEKGLNTMEVSTISGHKDLGMLKRYTHLNPATLLSKL</sequence>
<dbReference type="InterPro" id="IPR010998">
    <property type="entry name" value="Integrase_recombinase_N"/>
</dbReference>
<dbReference type="Gene3D" id="1.10.150.130">
    <property type="match status" value="1"/>
</dbReference>
<evidence type="ECO:0000313" key="5">
    <source>
        <dbReference type="EMBL" id="OAH97367.1"/>
    </source>
</evidence>
<evidence type="ECO:0000256" key="1">
    <source>
        <dbReference type="ARBA" id="ARBA00022908"/>
    </source>
</evidence>
<evidence type="ECO:0000313" key="6">
    <source>
        <dbReference type="Proteomes" id="UP000077763"/>
    </source>
</evidence>
<dbReference type="GO" id="GO:0006310">
    <property type="term" value="P:DNA recombination"/>
    <property type="evidence" value="ECO:0007669"/>
    <property type="project" value="UniProtKB-KW"/>
</dbReference>
<dbReference type="GO" id="GO:0015074">
    <property type="term" value="P:DNA integration"/>
    <property type="evidence" value="ECO:0007669"/>
    <property type="project" value="UniProtKB-KW"/>
</dbReference>
<keyword evidence="3" id="KW-0233">DNA recombination</keyword>
<feature type="domain" description="Tyr recombinase" evidence="4">
    <location>
        <begin position="153"/>
        <end position="315"/>
    </location>
</feature>
<dbReference type="RefSeq" id="WP_064038642.1">
    <property type="nucleotide sequence ID" value="NZ_LUUH01000101.1"/>
</dbReference>
<dbReference type="PROSITE" id="PS51898">
    <property type="entry name" value="TYR_RECOMBINASE"/>
    <property type="match status" value="1"/>
</dbReference>
<dbReference type="PANTHER" id="PTHR30349">
    <property type="entry name" value="PHAGE INTEGRASE-RELATED"/>
    <property type="match status" value="1"/>
</dbReference>
<protein>
    <recommendedName>
        <fullName evidence="4">Tyr recombinase domain-containing protein</fullName>
    </recommendedName>
</protein>
<dbReference type="Proteomes" id="UP000077763">
    <property type="component" value="Unassembled WGS sequence"/>
</dbReference>
<gene>
    <name evidence="5" type="ORF">A1353_23050</name>
</gene>
<evidence type="ECO:0000259" key="4">
    <source>
        <dbReference type="PROSITE" id="PS51898"/>
    </source>
</evidence>
<dbReference type="InterPro" id="IPR011010">
    <property type="entry name" value="DNA_brk_join_enz"/>
</dbReference>
<name>A0A177LV56_METMH</name>
<dbReference type="InterPro" id="IPR013762">
    <property type="entry name" value="Integrase-like_cat_sf"/>
</dbReference>
<evidence type="ECO:0000256" key="2">
    <source>
        <dbReference type="ARBA" id="ARBA00023125"/>
    </source>
</evidence>
<dbReference type="PANTHER" id="PTHR30349:SF94">
    <property type="entry name" value="INTEGRASE_RECOMBINASE HI_1414-RELATED"/>
    <property type="match status" value="1"/>
</dbReference>
<dbReference type="EMBL" id="LUUH01000101">
    <property type="protein sequence ID" value="OAH97367.1"/>
    <property type="molecule type" value="Genomic_DNA"/>
</dbReference>